<dbReference type="AlphaFoldDB" id="A0AA35X7E7"/>
<reference evidence="4" key="1">
    <citation type="submission" date="2023-03" db="EMBL/GenBank/DDBJ databases">
        <authorList>
            <person name="Steffen K."/>
            <person name="Cardenas P."/>
        </authorList>
    </citation>
    <scope>NUCLEOTIDE SEQUENCE</scope>
</reference>
<dbReference type="Gene3D" id="2.60.40.10">
    <property type="entry name" value="Immunoglobulins"/>
    <property type="match status" value="1"/>
</dbReference>
<evidence type="ECO:0000313" key="4">
    <source>
        <dbReference type="EMBL" id="CAI8040945.1"/>
    </source>
</evidence>
<dbReference type="InterPro" id="IPR013783">
    <property type="entry name" value="Ig-like_fold"/>
</dbReference>
<dbReference type="PROSITE" id="PS50853">
    <property type="entry name" value="FN3"/>
    <property type="match status" value="1"/>
</dbReference>
<protein>
    <recommendedName>
        <fullName evidence="3">Fibronectin type-III domain-containing protein</fullName>
    </recommendedName>
</protein>
<dbReference type="PANTHER" id="PTHR48483:SF1">
    <property type="entry name" value="INTERLEUKIN-12 RECEPTOR SUBUNIT BETA-1-RELATED"/>
    <property type="match status" value="1"/>
</dbReference>
<keyword evidence="2" id="KW-0812">Transmembrane</keyword>
<organism evidence="4 5">
    <name type="scientific">Geodia barretti</name>
    <name type="common">Barrett's horny sponge</name>
    <dbReference type="NCBI Taxonomy" id="519541"/>
    <lineage>
        <taxon>Eukaryota</taxon>
        <taxon>Metazoa</taxon>
        <taxon>Porifera</taxon>
        <taxon>Demospongiae</taxon>
        <taxon>Heteroscleromorpha</taxon>
        <taxon>Tetractinellida</taxon>
        <taxon>Astrophorina</taxon>
        <taxon>Geodiidae</taxon>
        <taxon>Geodia</taxon>
    </lineage>
</organism>
<evidence type="ECO:0000313" key="5">
    <source>
        <dbReference type="Proteomes" id="UP001174909"/>
    </source>
</evidence>
<feature type="domain" description="Fibronectin type-III" evidence="3">
    <location>
        <begin position="242"/>
        <end position="333"/>
    </location>
</feature>
<gene>
    <name evidence="4" type="ORF">GBAR_LOCUS22760</name>
</gene>
<accession>A0AA35X7E7</accession>
<dbReference type="Proteomes" id="UP001174909">
    <property type="component" value="Unassembled WGS sequence"/>
</dbReference>
<evidence type="ECO:0000256" key="1">
    <source>
        <dbReference type="SAM" id="MobiDB-lite"/>
    </source>
</evidence>
<name>A0AA35X7E7_GEOBA</name>
<evidence type="ECO:0000256" key="2">
    <source>
        <dbReference type="SAM" id="Phobius"/>
    </source>
</evidence>
<feature type="region of interest" description="Disordered" evidence="1">
    <location>
        <begin position="530"/>
        <end position="557"/>
    </location>
</feature>
<dbReference type="SUPFAM" id="SSF49265">
    <property type="entry name" value="Fibronectin type III"/>
    <property type="match status" value="1"/>
</dbReference>
<keyword evidence="5" id="KW-1185">Reference proteome</keyword>
<dbReference type="PANTHER" id="PTHR48483">
    <property type="entry name" value="INTERLEUKIN-27 SUBUNIT BETA"/>
    <property type="match status" value="1"/>
</dbReference>
<dbReference type="Pfam" id="PF00041">
    <property type="entry name" value="fn3"/>
    <property type="match status" value="1"/>
</dbReference>
<keyword evidence="2" id="KW-0472">Membrane</keyword>
<dbReference type="CDD" id="cd00063">
    <property type="entry name" value="FN3"/>
    <property type="match status" value="1"/>
</dbReference>
<dbReference type="Gene3D" id="2.10.25.10">
    <property type="entry name" value="Laminin"/>
    <property type="match status" value="1"/>
</dbReference>
<evidence type="ECO:0000259" key="3">
    <source>
        <dbReference type="PROSITE" id="PS50853"/>
    </source>
</evidence>
<proteinExistence type="predicted"/>
<keyword evidence="2" id="KW-1133">Transmembrane helix</keyword>
<dbReference type="InterPro" id="IPR036116">
    <property type="entry name" value="FN3_sf"/>
</dbReference>
<dbReference type="InterPro" id="IPR003961">
    <property type="entry name" value="FN3_dom"/>
</dbReference>
<dbReference type="EMBL" id="CASHTH010003152">
    <property type="protein sequence ID" value="CAI8040945.1"/>
    <property type="molecule type" value="Genomic_DNA"/>
</dbReference>
<dbReference type="InterPro" id="IPR053073">
    <property type="entry name" value="IL11/IL27_subunit_beta"/>
</dbReference>
<comment type="caution">
    <text evidence="4">The sequence shown here is derived from an EMBL/GenBank/DDBJ whole genome shotgun (WGS) entry which is preliminary data.</text>
</comment>
<dbReference type="SMART" id="SM00060">
    <property type="entry name" value="FN3"/>
    <property type="match status" value="2"/>
</dbReference>
<feature type="transmembrane region" description="Helical" evidence="2">
    <location>
        <begin position="472"/>
        <end position="500"/>
    </location>
</feature>
<sequence>MMFNHVEQVNVFNFPVNNCSDGVVSLERYSGLEPTRDDPDAPTENQLRTAYRLQAVNITRLVYQTVTDCCDGYSQEGSQCSPICPNCEEPRLCVAPGTCACPSGWAENDCSGSPRNVELTATGFDSLELTWDPPSIDSTVVQYLVLLEDQAYSVEPTAALSLALDSWILTRPTTAVWLLTPPAELPALHTLSYHPWFFKTCDCHFPTTFTVSYSDTIAIHTLLNTIPRNRVCYSLHTVPYDPPNSVSVAAISSTSIRVQWSPPSTPNGVIIHYTLYINDLPAITIPASTGRPSQSWVLDGLTDDSKLNVSLSASTKIGEGPLAKVATISTSQHGMGMVVIYYDDFTLELTVMRQKFNCSQWIEGQEEQLIETLAEGVSQGIEEYCHCAFPSNHIINEEVKCGEDTRVLTFTGSLVANSERSSYELILNLREWLSSQPTILAGDQLLQVVTMNTDGTGNSTVVSEPAMDGTPLWAIAVGAAGSALALLTVSVALISIAVYFSKRKRVSDRLRRKTPQQPVTQIGRYKFTEKPRHNKTNQEAMSTDVDDSLTKNPSYIPTNSLTAGAERMISAKEDTLQGGCMTQNPSYIPTGGLTDGLEGVYSQIEHVEGETVTSDNAYYNVIRY</sequence>